<sequence>MSGITANLSDDSKSKPIILLNIISEVAVVAFSYSSLIADDIKTKIEEYFAEFDRLHEELVAGVTAKTDAYLSQYQSRMQQLAAMSGLTVEELTYQFNNSDYGPNYEQLLTSVRDTDIEHSENTIARAREGRLNYERKQNGEYVENTGLDVARTLSHMEFYVEWKFGSSQSDGYFDETATSWLNEALTFSYTTALDKIQADILSDTHNDTLSTINAQLAGIIDGYSHIDEADKAAILAGWQQKFAGEFALERNGSDAVLLDEIARLKAEMARLGAGEGTSILDMANPNNGIKAKLNSYSAFI</sequence>
<accession>A0A486XYJ6</accession>
<gene>
    <name evidence="1" type="ORF">BAL341_3727</name>
</gene>
<protein>
    <submittedName>
        <fullName evidence="1">Uncharacterized protein</fullName>
    </submittedName>
</protein>
<evidence type="ECO:0000313" key="1">
    <source>
        <dbReference type="EMBL" id="VHO06749.1"/>
    </source>
</evidence>
<organism evidence="1">
    <name type="scientific">Rheinheimera sp. BAL341</name>
    <dbReference type="NCBI Taxonomy" id="1708203"/>
    <lineage>
        <taxon>Bacteria</taxon>
        <taxon>Pseudomonadati</taxon>
        <taxon>Pseudomonadota</taxon>
        <taxon>Gammaproteobacteria</taxon>
        <taxon>Chromatiales</taxon>
        <taxon>Chromatiaceae</taxon>
        <taxon>Rheinheimera</taxon>
    </lineage>
</organism>
<dbReference type="EMBL" id="CAAJGR010000038">
    <property type="protein sequence ID" value="VHO06749.1"/>
    <property type="molecule type" value="Genomic_DNA"/>
</dbReference>
<proteinExistence type="predicted"/>
<dbReference type="AlphaFoldDB" id="A0A486XYJ6"/>
<reference evidence="1" key="1">
    <citation type="submission" date="2019-04" db="EMBL/GenBank/DDBJ databases">
        <authorList>
            <person name="Brambilla D."/>
        </authorList>
    </citation>
    <scope>NUCLEOTIDE SEQUENCE</scope>
    <source>
        <strain evidence="1">BAL1</strain>
    </source>
</reference>
<name>A0A486XYJ6_9GAMM</name>